<dbReference type="InParanoid" id="G3HT73"/>
<evidence type="ECO:0000313" key="1">
    <source>
        <dbReference type="EMBL" id="EGV95517.1"/>
    </source>
</evidence>
<protein>
    <submittedName>
        <fullName evidence="1">Uncharacterized protein</fullName>
    </submittedName>
</protein>
<evidence type="ECO:0000313" key="2">
    <source>
        <dbReference type="Proteomes" id="UP000001075"/>
    </source>
</evidence>
<dbReference type="Proteomes" id="UP000001075">
    <property type="component" value="Unassembled WGS sequence"/>
</dbReference>
<dbReference type="AlphaFoldDB" id="G3HT73"/>
<organism evidence="1 2">
    <name type="scientific">Cricetulus griseus</name>
    <name type="common">Chinese hamster</name>
    <name type="synonym">Cricetulus barabensis griseus</name>
    <dbReference type="NCBI Taxonomy" id="10029"/>
    <lineage>
        <taxon>Eukaryota</taxon>
        <taxon>Metazoa</taxon>
        <taxon>Chordata</taxon>
        <taxon>Craniata</taxon>
        <taxon>Vertebrata</taxon>
        <taxon>Euteleostomi</taxon>
        <taxon>Mammalia</taxon>
        <taxon>Eutheria</taxon>
        <taxon>Euarchontoglires</taxon>
        <taxon>Glires</taxon>
        <taxon>Rodentia</taxon>
        <taxon>Myomorpha</taxon>
        <taxon>Muroidea</taxon>
        <taxon>Cricetidae</taxon>
        <taxon>Cricetinae</taxon>
        <taxon>Cricetulus</taxon>
    </lineage>
</organism>
<proteinExistence type="predicted"/>
<sequence>MVEPSEVFTRHLTKPSDCIQNPRFDTLHQKQTAKQINLLKWKIAVNNTVF</sequence>
<name>G3HT73_CRIGR</name>
<reference evidence="2" key="1">
    <citation type="journal article" date="2011" name="Nat. Biotechnol.">
        <title>The genomic sequence of the Chinese hamster ovary (CHO)-K1 cell line.</title>
        <authorList>
            <person name="Xu X."/>
            <person name="Nagarajan H."/>
            <person name="Lewis N.E."/>
            <person name="Pan S."/>
            <person name="Cai Z."/>
            <person name="Liu X."/>
            <person name="Chen W."/>
            <person name="Xie M."/>
            <person name="Wang W."/>
            <person name="Hammond S."/>
            <person name="Andersen M.R."/>
            <person name="Neff N."/>
            <person name="Passarelli B."/>
            <person name="Koh W."/>
            <person name="Fan H.C."/>
            <person name="Wang J."/>
            <person name="Gui Y."/>
            <person name="Lee K.H."/>
            <person name="Betenbaugh M.J."/>
            <person name="Quake S.R."/>
            <person name="Famili I."/>
            <person name="Palsson B.O."/>
            <person name="Wang J."/>
        </authorList>
    </citation>
    <scope>NUCLEOTIDE SEQUENCE [LARGE SCALE GENOMIC DNA]</scope>
    <source>
        <strain evidence="2">CHO K1 cell line</strain>
    </source>
</reference>
<gene>
    <name evidence="1" type="ORF">I79_014094</name>
</gene>
<accession>G3HT73</accession>
<dbReference type="EMBL" id="JH000689">
    <property type="protein sequence ID" value="EGV95517.1"/>
    <property type="molecule type" value="Genomic_DNA"/>
</dbReference>